<dbReference type="EMBL" id="JANUCP010000006">
    <property type="protein sequence ID" value="MCS3920610.1"/>
    <property type="molecule type" value="Genomic_DNA"/>
</dbReference>
<evidence type="ECO:0000256" key="1">
    <source>
        <dbReference type="ARBA" id="ARBA00006284"/>
    </source>
</evidence>
<organism evidence="5 6">
    <name type="scientific">Candidatus Fervidibacter sacchari</name>
    <dbReference type="NCBI Taxonomy" id="1448929"/>
    <lineage>
        <taxon>Bacteria</taxon>
        <taxon>Candidatus Fervidibacterota</taxon>
        <taxon>Candidatus Fervidibacter</taxon>
    </lineage>
</organism>
<sequence>MRFVIAPDSFKGSASAKEVAQAIADGLRVALPKAEFDLVPMADGGEGTVDALVAATNGRVVNVKVTGPLGEPVESFFGILGDGTTAVIEMAAAAGLHLVPPQKRNPLVTTTYGVGELIKAALDLGCRKLIVGIGGSATNDGGAGMAQALGARLLDENGKEIGFGGGELSKLARIDLTGLDRRLEEAEILVACDVTNPLTGPNGASAVYGPQKGATPEMVKVLDENLRKYAEIIRRDLGVDVEHVPGAGAAGGLGAGLMAFCKAKLQRGIDLVIEAVKLDERIAKADLVITGEGKLDFQTGFGKVPYGVAQVAKRHGKPVIAIVGQLGEGAEKCRDWGVDACFAIVNRPMSENEAIANALTLLRRTSEELGWLLKALRMG</sequence>
<comment type="similarity">
    <text evidence="1 4">Belongs to the glycerate kinase type-1 family.</text>
</comment>
<name>A0ABT2ERW9_9BACT</name>
<dbReference type="InterPro" id="IPR018197">
    <property type="entry name" value="Glycerate_kinase_RE-like"/>
</dbReference>
<dbReference type="InterPro" id="IPR036129">
    <property type="entry name" value="Glycerate_kinase_sf"/>
</dbReference>
<evidence type="ECO:0000256" key="3">
    <source>
        <dbReference type="ARBA" id="ARBA00022777"/>
    </source>
</evidence>
<accession>A0ABT2ERW9</accession>
<gene>
    <name evidence="5" type="ORF">M2350_003045</name>
</gene>
<dbReference type="InterPro" id="IPR018193">
    <property type="entry name" value="Glyc_kinase_flavodox-like_fold"/>
</dbReference>
<dbReference type="Pfam" id="PF02595">
    <property type="entry name" value="Gly_kinase"/>
    <property type="match status" value="1"/>
</dbReference>
<dbReference type="Gene3D" id="3.40.50.10350">
    <property type="entry name" value="Glycerate kinase, domain 1"/>
    <property type="match status" value="1"/>
</dbReference>
<dbReference type="PIRSF" id="PIRSF006078">
    <property type="entry name" value="GlxK"/>
    <property type="match status" value="1"/>
</dbReference>
<keyword evidence="3 4" id="KW-0418">Kinase</keyword>
<keyword evidence="2 4" id="KW-0808">Transferase</keyword>
<dbReference type="PANTHER" id="PTHR21599:SF0">
    <property type="entry name" value="GLYCERATE KINASE"/>
    <property type="match status" value="1"/>
</dbReference>
<dbReference type="PANTHER" id="PTHR21599">
    <property type="entry name" value="GLYCERATE KINASE"/>
    <property type="match status" value="1"/>
</dbReference>
<evidence type="ECO:0000256" key="4">
    <source>
        <dbReference type="PIRNR" id="PIRNR006078"/>
    </source>
</evidence>
<proteinExistence type="inferred from homology"/>
<dbReference type="InterPro" id="IPR004381">
    <property type="entry name" value="Glycerate_kinase"/>
</dbReference>
<keyword evidence="6" id="KW-1185">Reference proteome</keyword>
<protein>
    <submittedName>
        <fullName evidence="5">Glycerate kinase</fullName>
        <ecNumber evidence="5">2.7.1.31</ecNumber>
    </submittedName>
</protein>
<dbReference type="SUPFAM" id="SSF110738">
    <property type="entry name" value="Glycerate kinase I"/>
    <property type="match status" value="1"/>
</dbReference>
<dbReference type="Gene3D" id="3.90.1510.10">
    <property type="entry name" value="Glycerate kinase, domain 2"/>
    <property type="match status" value="1"/>
</dbReference>
<reference evidence="5 6" key="1">
    <citation type="submission" date="2022-08" db="EMBL/GenBank/DDBJ databases">
        <title>Bacterial and archaeal communities from various locations to study Microbial Dark Matter (Phase II).</title>
        <authorList>
            <person name="Stepanauskas R."/>
        </authorList>
    </citation>
    <scope>NUCLEOTIDE SEQUENCE [LARGE SCALE GENOMIC DNA]</scope>
    <source>
        <strain evidence="5 6">PD1</strain>
    </source>
</reference>
<dbReference type="NCBIfam" id="TIGR00045">
    <property type="entry name" value="glycerate kinase"/>
    <property type="match status" value="1"/>
</dbReference>
<dbReference type="Proteomes" id="UP001204798">
    <property type="component" value="Unassembled WGS sequence"/>
</dbReference>
<comment type="caution">
    <text evidence="5">The sequence shown here is derived from an EMBL/GenBank/DDBJ whole genome shotgun (WGS) entry which is preliminary data.</text>
</comment>
<dbReference type="EC" id="2.7.1.31" evidence="5"/>
<evidence type="ECO:0000313" key="6">
    <source>
        <dbReference type="Proteomes" id="UP001204798"/>
    </source>
</evidence>
<evidence type="ECO:0000313" key="5">
    <source>
        <dbReference type="EMBL" id="MCS3920610.1"/>
    </source>
</evidence>
<dbReference type="GO" id="GO:0008887">
    <property type="term" value="F:glycerate kinase activity"/>
    <property type="evidence" value="ECO:0007669"/>
    <property type="project" value="UniProtKB-EC"/>
</dbReference>
<evidence type="ECO:0000256" key="2">
    <source>
        <dbReference type="ARBA" id="ARBA00022679"/>
    </source>
</evidence>
<dbReference type="RefSeq" id="WP_259100445.1">
    <property type="nucleotide sequence ID" value="NZ_CP130454.1"/>
</dbReference>